<evidence type="ECO:0000313" key="11">
    <source>
        <dbReference type="Proteomes" id="UP001501821"/>
    </source>
</evidence>
<dbReference type="PROSITE" id="PS00108">
    <property type="entry name" value="PROTEIN_KINASE_ST"/>
    <property type="match status" value="1"/>
</dbReference>
<keyword evidence="2" id="KW-0723">Serine/threonine-protein kinase</keyword>
<dbReference type="SMART" id="SM00220">
    <property type="entry name" value="S_TKc"/>
    <property type="match status" value="1"/>
</dbReference>
<evidence type="ECO:0000313" key="10">
    <source>
        <dbReference type="EMBL" id="GAA3818338.1"/>
    </source>
</evidence>
<feature type="domain" description="Protein kinase" evidence="9">
    <location>
        <begin position="19"/>
        <end position="281"/>
    </location>
</feature>
<organism evidence="10 11">
    <name type="scientific">Nocardioides panacisoli</name>
    <dbReference type="NCBI Taxonomy" id="627624"/>
    <lineage>
        <taxon>Bacteria</taxon>
        <taxon>Bacillati</taxon>
        <taxon>Actinomycetota</taxon>
        <taxon>Actinomycetes</taxon>
        <taxon>Propionibacteriales</taxon>
        <taxon>Nocardioidaceae</taxon>
        <taxon>Nocardioides</taxon>
    </lineage>
</organism>
<dbReference type="PROSITE" id="PS50011">
    <property type="entry name" value="PROTEIN_KINASE_DOM"/>
    <property type="match status" value="1"/>
</dbReference>
<dbReference type="Pfam" id="PF00069">
    <property type="entry name" value="Pkinase"/>
    <property type="match status" value="1"/>
</dbReference>
<feature type="compositionally biased region" description="Pro residues" evidence="8">
    <location>
        <begin position="297"/>
        <end position="318"/>
    </location>
</feature>
<keyword evidence="3" id="KW-0808">Transferase</keyword>
<evidence type="ECO:0000256" key="1">
    <source>
        <dbReference type="ARBA" id="ARBA00012513"/>
    </source>
</evidence>
<evidence type="ECO:0000256" key="6">
    <source>
        <dbReference type="ARBA" id="ARBA00022840"/>
    </source>
</evidence>
<evidence type="ECO:0000256" key="3">
    <source>
        <dbReference type="ARBA" id="ARBA00022679"/>
    </source>
</evidence>
<protein>
    <recommendedName>
        <fullName evidence="1">non-specific serine/threonine protein kinase</fullName>
        <ecNumber evidence="1">2.7.11.1</ecNumber>
    </recommendedName>
</protein>
<dbReference type="InterPro" id="IPR017441">
    <property type="entry name" value="Protein_kinase_ATP_BS"/>
</dbReference>
<dbReference type="Gene3D" id="2.50.20.20">
    <property type="match status" value="1"/>
</dbReference>
<dbReference type="EMBL" id="BAABAH010000006">
    <property type="protein sequence ID" value="GAA3818338.1"/>
    <property type="molecule type" value="Genomic_DNA"/>
</dbReference>
<keyword evidence="4 7" id="KW-0547">Nucleotide-binding</keyword>
<accession>A0ABP7IHD7</accession>
<dbReference type="Proteomes" id="UP001501821">
    <property type="component" value="Unassembled WGS sequence"/>
</dbReference>
<keyword evidence="5" id="KW-0418">Kinase</keyword>
<dbReference type="Gene3D" id="3.30.200.20">
    <property type="entry name" value="Phosphorylase Kinase, domain 1"/>
    <property type="match status" value="1"/>
</dbReference>
<proteinExistence type="predicted"/>
<dbReference type="InterPro" id="IPR008271">
    <property type="entry name" value="Ser/Thr_kinase_AS"/>
</dbReference>
<gene>
    <name evidence="10" type="ORF">GCM10022242_20220</name>
</gene>
<dbReference type="CDD" id="cd14014">
    <property type="entry name" value="STKc_PknB_like"/>
    <property type="match status" value="1"/>
</dbReference>
<evidence type="ECO:0000256" key="4">
    <source>
        <dbReference type="ARBA" id="ARBA00022741"/>
    </source>
</evidence>
<dbReference type="PANTHER" id="PTHR43289:SF6">
    <property type="entry name" value="SERINE_THREONINE-PROTEIN KINASE NEKL-3"/>
    <property type="match status" value="1"/>
</dbReference>
<feature type="binding site" evidence="7">
    <location>
        <position position="48"/>
    </location>
    <ligand>
        <name>ATP</name>
        <dbReference type="ChEBI" id="CHEBI:30616"/>
    </ligand>
</feature>
<evidence type="ECO:0000259" key="9">
    <source>
        <dbReference type="PROSITE" id="PS50011"/>
    </source>
</evidence>
<keyword evidence="6 7" id="KW-0067">ATP-binding</keyword>
<evidence type="ECO:0000256" key="5">
    <source>
        <dbReference type="ARBA" id="ARBA00022777"/>
    </source>
</evidence>
<dbReference type="EC" id="2.7.11.1" evidence="1"/>
<evidence type="ECO:0000256" key="2">
    <source>
        <dbReference type="ARBA" id="ARBA00022527"/>
    </source>
</evidence>
<name>A0ABP7IHD7_9ACTN</name>
<evidence type="ECO:0000256" key="8">
    <source>
        <dbReference type="SAM" id="MobiDB-lite"/>
    </source>
</evidence>
<evidence type="ECO:0000256" key="7">
    <source>
        <dbReference type="PROSITE-ProRule" id="PRU10141"/>
    </source>
</evidence>
<dbReference type="InterPro" id="IPR000719">
    <property type="entry name" value="Prot_kinase_dom"/>
</dbReference>
<dbReference type="PROSITE" id="PS00107">
    <property type="entry name" value="PROTEIN_KINASE_ATP"/>
    <property type="match status" value="1"/>
</dbReference>
<dbReference type="RefSeq" id="WP_344774934.1">
    <property type="nucleotide sequence ID" value="NZ_BAABAH010000006.1"/>
</dbReference>
<reference evidence="11" key="1">
    <citation type="journal article" date="2019" name="Int. J. Syst. Evol. Microbiol.">
        <title>The Global Catalogue of Microorganisms (GCM) 10K type strain sequencing project: providing services to taxonomists for standard genome sequencing and annotation.</title>
        <authorList>
            <consortium name="The Broad Institute Genomics Platform"/>
            <consortium name="The Broad Institute Genome Sequencing Center for Infectious Disease"/>
            <person name="Wu L."/>
            <person name="Ma J."/>
        </authorList>
    </citation>
    <scope>NUCLEOTIDE SEQUENCE [LARGE SCALE GENOMIC DNA]</scope>
    <source>
        <strain evidence="11">JCM 16953</strain>
    </source>
</reference>
<sequence length="577" mass="60945">MSSFSASGYPVPGDRIGRFLILEQLGQGGMGVVYRAREENLGREVALKIVAPHLAHDPEFRGRFIREARAQASLESAHVVAVYAHGEEDGYLYIASQLVIDGDLGRLIRTAGVPPVRDALDVIEQVASGLSDAHEAGLIHRDIKPGNVLVRIRGGAVWAYLADFGIARRMDAAATRMGSLVVGTPSYMAPELHGGAPASVATDIYSLGCVLWVALSGTAPYQGTSEYQVIGGHIGAPVPQLPGGGPLEQAANRILRIAMAKEAGQRYASAAAMRADLRAALRLSPQPGTPTFARMPTTPPPAWQPPTPAPTVPPGGPRPPTRTRMWAGIGAAAVLAVAVGVGAAVAVGNGGDSPSTDPTDGSSSFVDQPAADILLDSEKEMKVLTAAHIQGAFLEGGSRLMVDFDVTSAGDCHGTLQEDGAGRIEVLRVDGHTYVKPDEEFLVSSSGAGTDASTAQLMLNALHGRWLEFDKGEDDRSLTKICDLDRLQERDGREDATATAAGTVTVNGKETIKIELTEGSNWEAYYVALDDPHYTLRIDESKTDSLDYSSFNDVDRITQPAAADRATLDDLLAEITG</sequence>
<dbReference type="InterPro" id="IPR011009">
    <property type="entry name" value="Kinase-like_dom_sf"/>
</dbReference>
<keyword evidence="11" id="KW-1185">Reference proteome</keyword>
<feature type="region of interest" description="Disordered" evidence="8">
    <location>
        <begin position="296"/>
        <end position="318"/>
    </location>
</feature>
<dbReference type="Gene3D" id="1.10.510.10">
    <property type="entry name" value="Transferase(Phosphotransferase) domain 1"/>
    <property type="match status" value="1"/>
</dbReference>
<dbReference type="SUPFAM" id="SSF56112">
    <property type="entry name" value="Protein kinase-like (PK-like)"/>
    <property type="match status" value="1"/>
</dbReference>
<dbReference type="PANTHER" id="PTHR43289">
    <property type="entry name" value="MITOGEN-ACTIVATED PROTEIN KINASE KINASE KINASE 20-RELATED"/>
    <property type="match status" value="1"/>
</dbReference>
<comment type="caution">
    <text evidence="10">The sequence shown here is derived from an EMBL/GenBank/DDBJ whole genome shotgun (WGS) entry which is preliminary data.</text>
</comment>